<feature type="compositionally biased region" description="Acidic residues" evidence="2">
    <location>
        <begin position="41"/>
        <end position="63"/>
    </location>
</feature>
<dbReference type="Pfam" id="PF00784">
    <property type="entry name" value="MyTH4"/>
    <property type="match status" value="1"/>
</dbReference>
<feature type="region of interest" description="Disordered" evidence="2">
    <location>
        <begin position="27"/>
        <end position="68"/>
    </location>
</feature>
<evidence type="ECO:0000256" key="2">
    <source>
        <dbReference type="SAM" id="MobiDB-lite"/>
    </source>
</evidence>
<dbReference type="InterPro" id="IPR038185">
    <property type="entry name" value="MyTH4_dom_sf"/>
</dbReference>
<feature type="domain" description="PH" evidence="3">
    <location>
        <begin position="175"/>
        <end position="308"/>
    </location>
</feature>
<evidence type="ECO:0000259" key="4">
    <source>
        <dbReference type="PROSITE" id="PS50238"/>
    </source>
</evidence>
<dbReference type="PROSITE" id="PS51016">
    <property type="entry name" value="MYTH4"/>
    <property type="match status" value="1"/>
</dbReference>
<dbReference type="OrthoDB" id="437889at2759"/>
<organism evidence="6 7">
    <name type="scientific">Nannochloropsis gaditana</name>
    <dbReference type="NCBI Taxonomy" id="72520"/>
    <lineage>
        <taxon>Eukaryota</taxon>
        <taxon>Sar</taxon>
        <taxon>Stramenopiles</taxon>
        <taxon>Ochrophyta</taxon>
        <taxon>Eustigmatophyceae</taxon>
        <taxon>Eustigmatales</taxon>
        <taxon>Monodopsidaceae</taxon>
        <taxon>Nannochloropsis</taxon>
    </lineage>
</organism>
<feature type="domain" description="MyTH4" evidence="5">
    <location>
        <begin position="496"/>
        <end position="759"/>
    </location>
</feature>
<protein>
    <submittedName>
        <fullName evidence="6">Rho gtpase-activating protein 39</fullName>
    </submittedName>
</protein>
<name>W7TNU3_9STRA</name>
<evidence type="ECO:0000259" key="3">
    <source>
        <dbReference type="PROSITE" id="PS50003"/>
    </source>
</evidence>
<keyword evidence="7" id="KW-1185">Reference proteome</keyword>
<dbReference type="SMART" id="SM00324">
    <property type="entry name" value="RhoGAP"/>
    <property type="match status" value="1"/>
</dbReference>
<dbReference type="Proteomes" id="UP000019335">
    <property type="component" value="Unassembled WGS sequence"/>
</dbReference>
<dbReference type="InterPro" id="IPR000857">
    <property type="entry name" value="MyTH4_dom"/>
</dbReference>
<feature type="region of interest" description="Disordered" evidence="2">
    <location>
        <begin position="390"/>
        <end position="433"/>
    </location>
</feature>
<feature type="region of interest" description="Disordered" evidence="2">
    <location>
        <begin position="717"/>
        <end position="748"/>
    </location>
</feature>
<dbReference type="InterPro" id="IPR011993">
    <property type="entry name" value="PH-like_dom_sf"/>
</dbReference>
<dbReference type="InterPro" id="IPR008936">
    <property type="entry name" value="Rho_GTPase_activation_prot"/>
</dbReference>
<feature type="domain" description="Rho-GAP" evidence="4">
    <location>
        <begin position="831"/>
        <end position="1019"/>
    </location>
</feature>
<dbReference type="PROSITE" id="PS50238">
    <property type="entry name" value="RHOGAP"/>
    <property type="match status" value="1"/>
</dbReference>
<gene>
    <name evidence="6" type="ORF">Naga_100066g14</name>
</gene>
<dbReference type="GO" id="GO:0005856">
    <property type="term" value="C:cytoskeleton"/>
    <property type="evidence" value="ECO:0007669"/>
    <property type="project" value="InterPro"/>
</dbReference>
<dbReference type="Gene3D" id="1.25.40.530">
    <property type="entry name" value="MyTH4 domain"/>
    <property type="match status" value="1"/>
</dbReference>
<dbReference type="GO" id="GO:0007165">
    <property type="term" value="P:signal transduction"/>
    <property type="evidence" value="ECO:0007669"/>
    <property type="project" value="InterPro"/>
</dbReference>
<dbReference type="PANTHER" id="PTHR45876">
    <property type="entry name" value="FI04035P"/>
    <property type="match status" value="1"/>
</dbReference>
<feature type="compositionally biased region" description="Polar residues" evidence="2">
    <location>
        <begin position="406"/>
        <end position="420"/>
    </location>
</feature>
<dbReference type="Gene3D" id="1.10.555.10">
    <property type="entry name" value="Rho GTPase activation protein"/>
    <property type="match status" value="1"/>
</dbReference>
<dbReference type="EMBL" id="AZIL01002196">
    <property type="protein sequence ID" value="EWM22384.1"/>
    <property type="molecule type" value="Genomic_DNA"/>
</dbReference>
<feature type="compositionally biased region" description="Low complexity" evidence="2">
    <location>
        <begin position="595"/>
        <end position="618"/>
    </location>
</feature>
<proteinExistence type="predicted"/>
<keyword evidence="1" id="KW-0343">GTPase activation</keyword>
<reference evidence="6 7" key="1">
    <citation type="journal article" date="2014" name="Mol. Plant">
        <title>Chromosome Scale Genome Assembly and Transcriptome Profiling of Nannochloropsis gaditana in Nitrogen Depletion.</title>
        <authorList>
            <person name="Corteggiani Carpinelli E."/>
            <person name="Telatin A."/>
            <person name="Vitulo N."/>
            <person name="Forcato C."/>
            <person name="D'Angelo M."/>
            <person name="Schiavon R."/>
            <person name="Vezzi A."/>
            <person name="Giacometti G.M."/>
            <person name="Morosinotto T."/>
            <person name="Valle G."/>
        </authorList>
    </citation>
    <scope>NUCLEOTIDE SEQUENCE [LARGE SCALE GENOMIC DNA]</scope>
    <source>
        <strain evidence="6 7">B-31</strain>
    </source>
</reference>
<dbReference type="PANTHER" id="PTHR45876:SF8">
    <property type="entry name" value="FI04035P"/>
    <property type="match status" value="1"/>
</dbReference>
<dbReference type="SUPFAM" id="SSF48350">
    <property type="entry name" value="GTPase activation domain, GAP"/>
    <property type="match status" value="1"/>
</dbReference>
<dbReference type="GO" id="GO:0005096">
    <property type="term" value="F:GTPase activator activity"/>
    <property type="evidence" value="ECO:0007669"/>
    <property type="project" value="UniProtKB-KW"/>
</dbReference>
<dbReference type="Pfam" id="PF00620">
    <property type="entry name" value="RhoGAP"/>
    <property type="match status" value="1"/>
</dbReference>
<sequence>MQAASPEHIYDDILYVEEDAEQSVELSQEARCRVKEGKDGEDSEDGSSDGYLEEEEEEGEEENDLRGTFEDNFDAFVDDWGEEDEFTCAWDRSRSNEASEARGNEAAELRQLSLEVSNTGVKLDGNTTLDTLAVTAGRRRSTLYHTFTQSLLMEAKLHQQQRDNFQRGRLRHAVYVLQRGFSLKKKAEHEKSYKERFLFLSDDLRSLRLAKSGQTRHKAKHIAQLRDGLQMVRAGPTLRHRRDAEQLNFHSTTFTLHVRKGKEGSFSHLGHGGLTGTTPPGPEKVIDIWCSSESHCEEWLKCLPLIVNATVCPEHGPRELIWSEPVGQGAGMEAGGWVEGPRPYLEGLAEELARSSIVYYMDVQQRRLRRRTLRQSAQGRDIGAAVAAAMAVHGGDKSKTPHQRSTDNSSGSQASSNTTAGKGEGQGNHNGSHLQNAMKKMHIEHFLSKAREGHGGGSPSGPGLEPVHPATTAASAAASAAVLLLRPRSLNELLSFHASPTKRPFHAYLREEGAAAALKAFRLIMVYMGDLDAVVQEEEQEPGEEGHLWKSPRPHRPAGGSCTSQNNGSDRLRHHSFSSTASISWPFPGGQTQAPRPFSSPSPSESPQSSFSCSSPASKAGEADGEAQHALLLHLCALGQAPSREPGACLKPHAWMHDLRNELYVAALAQTIQNPDPASCLRGWRLLVAFAHSFMPTDDDLRECLIWHADRACHQYAAPPPLPPASGGGRGSEGGRESKEMRTGGRGLDASGLAYHAYTVFVNTERDLQQPPGRDCASGREGRAAPVGLTVAELDRIQALVIPPTVFDCSLEEVLRKELVVVRGGGGGGGGGLPSSEMLLENGNVPLIVQVLIRKFQELEGYEVEGIFRRAAVTERVLAVKQGLEDGSYVVYGTEAVDTTDPMVVADLLKAWLRHLREPLVPLQHYRRALDAGQAQDLAPTLAFLDTVLPKANAATLVYLIHFLNHCAELSQFNQMTPRNLAIVFSPNLLRHPSNDPMLMVQNAENERKFVIQLMRALVSPAEPSPTTASPSVPPLVSSR</sequence>
<evidence type="ECO:0000256" key="1">
    <source>
        <dbReference type="ARBA" id="ARBA00022468"/>
    </source>
</evidence>
<dbReference type="CDD" id="cd00159">
    <property type="entry name" value="RhoGAP"/>
    <property type="match status" value="1"/>
</dbReference>
<feature type="compositionally biased region" description="Basic and acidic residues" evidence="2">
    <location>
        <begin position="733"/>
        <end position="743"/>
    </location>
</feature>
<evidence type="ECO:0000259" key="5">
    <source>
        <dbReference type="PROSITE" id="PS51016"/>
    </source>
</evidence>
<dbReference type="AlphaFoldDB" id="W7TNU3"/>
<comment type="caution">
    <text evidence="6">The sequence shown here is derived from an EMBL/GenBank/DDBJ whole genome shotgun (WGS) entry which is preliminary data.</text>
</comment>
<dbReference type="InterPro" id="IPR001849">
    <property type="entry name" value="PH_domain"/>
</dbReference>
<accession>W7TNU3</accession>
<dbReference type="Gene3D" id="2.30.29.30">
    <property type="entry name" value="Pleckstrin-homology domain (PH domain)/Phosphotyrosine-binding domain (PTB)"/>
    <property type="match status" value="1"/>
</dbReference>
<feature type="region of interest" description="Disordered" evidence="2">
    <location>
        <begin position="537"/>
        <end position="624"/>
    </location>
</feature>
<dbReference type="PROSITE" id="PS50003">
    <property type="entry name" value="PH_DOMAIN"/>
    <property type="match status" value="1"/>
</dbReference>
<evidence type="ECO:0000313" key="6">
    <source>
        <dbReference type="EMBL" id="EWM22384.1"/>
    </source>
</evidence>
<dbReference type="CDD" id="cd00821">
    <property type="entry name" value="PH"/>
    <property type="match status" value="1"/>
</dbReference>
<dbReference type="GO" id="GO:0005737">
    <property type="term" value="C:cytoplasm"/>
    <property type="evidence" value="ECO:0007669"/>
    <property type="project" value="TreeGrafter"/>
</dbReference>
<dbReference type="InterPro" id="IPR000198">
    <property type="entry name" value="RhoGAP_dom"/>
</dbReference>
<dbReference type="SUPFAM" id="SSF50729">
    <property type="entry name" value="PH domain-like"/>
    <property type="match status" value="1"/>
</dbReference>
<feature type="compositionally biased region" description="Basic and acidic residues" evidence="2">
    <location>
        <begin position="28"/>
        <end position="40"/>
    </location>
</feature>
<evidence type="ECO:0000313" key="7">
    <source>
        <dbReference type="Proteomes" id="UP000019335"/>
    </source>
</evidence>